<protein>
    <recommendedName>
        <fullName evidence="3">P-loop containing nucleoside triphosphate hydrolase protein</fullName>
    </recommendedName>
</protein>
<proteinExistence type="predicted"/>
<evidence type="ECO:0008006" key="3">
    <source>
        <dbReference type="Google" id="ProtNLM"/>
    </source>
</evidence>
<dbReference type="FunCoup" id="A0A0C2XH76">
    <property type="interactions" value="446"/>
</dbReference>
<reference evidence="1 2" key="1">
    <citation type="submission" date="2014-04" db="EMBL/GenBank/DDBJ databases">
        <title>Evolutionary Origins and Diversification of the Mycorrhizal Mutualists.</title>
        <authorList>
            <consortium name="DOE Joint Genome Institute"/>
            <consortium name="Mycorrhizal Genomics Consortium"/>
            <person name="Kohler A."/>
            <person name="Kuo A."/>
            <person name="Nagy L.G."/>
            <person name="Floudas D."/>
            <person name="Copeland A."/>
            <person name="Barry K.W."/>
            <person name="Cichocki N."/>
            <person name="Veneault-Fourrey C."/>
            <person name="LaButti K."/>
            <person name="Lindquist E.A."/>
            <person name="Lipzen A."/>
            <person name="Lundell T."/>
            <person name="Morin E."/>
            <person name="Murat C."/>
            <person name="Riley R."/>
            <person name="Ohm R."/>
            <person name="Sun H."/>
            <person name="Tunlid A."/>
            <person name="Henrissat B."/>
            <person name="Grigoriev I.V."/>
            <person name="Hibbett D.S."/>
            <person name="Martin F."/>
        </authorList>
    </citation>
    <scope>NUCLEOTIDE SEQUENCE [LARGE SCALE GENOMIC DNA]</scope>
    <source>
        <strain evidence="1 2">Koide BX008</strain>
    </source>
</reference>
<dbReference type="PANTHER" id="PTHR10285">
    <property type="entry name" value="URIDINE KINASE"/>
    <property type="match status" value="1"/>
</dbReference>
<dbReference type="EMBL" id="KN818227">
    <property type="protein sequence ID" value="KIL68786.1"/>
    <property type="molecule type" value="Genomic_DNA"/>
</dbReference>
<name>A0A0C2XH76_AMAMK</name>
<organism evidence="1 2">
    <name type="scientific">Amanita muscaria (strain Koide BX008)</name>
    <dbReference type="NCBI Taxonomy" id="946122"/>
    <lineage>
        <taxon>Eukaryota</taxon>
        <taxon>Fungi</taxon>
        <taxon>Dikarya</taxon>
        <taxon>Basidiomycota</taxon>
        <taxon>Agaricomycotina</taxon>
        <taxon>Agaricomycetes</taxon>
        <taxon>Agaricomycetidae</taxon>
        <taxon>Agaricales</taxon>
        <taxon>Pluteineae</taxon>
        <taxon>Amanitaceae</taxon>
        <taxon>Amanita</taxon>
    </lineage>
</organism>
<dbReference type="Proteomes" id="UP000054549">
    <property type="component" value="Unassembled WGS sequence"/>
</dbReference>
<dbReference type="AlphaFoldDB" id="A0A0C2XH76"/>
<evidence type="ECO:0000313" key="1">
    <source>
        <dbReference type="EMBL" id="KIL68786.1"/>
    </source>
</evidence>
<accession>A0A0C2XH76</accession>
<keyword evidence="2" id="KW-1185">Reference proteome</keyword>
<dbReference type="InterPro" id="IPR027417">
    <property type="entry name" value="P-loop_NTPase"/>
</dbReference>
<dbReference type="STRING" id="946122.A0A0C2XH76"/>
<sequence length="296" mass="32992">MPIVKCIAQHILSLLQLKQHRPLFVGIQGPQGSGKSYTSSLLQNYLSSEPLNLRVGVLSIDDLYLPHAGLRSLAESNPENRLWSGRGQPGTHDLDLGVRIFAALKEGQAKIELPRFDKSLHNGEGDRLPMDGSGVIISQPPSLDVVLLEGWCVGFYPIGLEEIERTWYGDWADESARLGIVGLTTLSDVAKINEKLHDYAKLWSFLDLLVQLKPSPKLPSEAPSKYSLVYKWRLEQEHYMKSHNGGIGMSDDAVKAFVDRYIPGYVFFGALDAKWAGRGLKIMLTEDRELVDFSAF</sequence>
<dbReference type="SUPFAM" id="SSF52540">
    <property type="entry name" value="P-loop containing nucleoside triphosphate hydrolases"/>
    <property type="match status" value="1"/>
</dbReference>
<evidence type="ECO:0000313" key="2">
    <source>
        <dbReference type="Proteomes" id="UP000054549"/>
    </source>
</evidence>
<dbReference type="HOGENOM" id="CLU_056986_1_0_1"/>
<dbReference type="InParanoid" id="A0A0C2XH76"/>
<dbReference type="OrthoDB" id="347435at2759"/>
<dbReference type="Gene3D" id="3.40.50.300">
    <property type="entry name" value="P-loop containing nucleotide triphosphate hydrolases"/>
    <property type="match status" value="1"/>
</dbReference>
<gene>
    <name evidence="1" type="ORF">M378DRAFT_184684</name>
</gene>